<evidence type="ECO:0000313" key="1">
    <source>
        <dbReference type="EMBL" id="BAS89229.1"/>
    </source>
</evidence>
<accession>A0A0P0WAR2</accession>
<dbReference type="PaxDb" id="39947-A0A0P0WAR2"/>
<protein>
    <submittedName>
        <fullName evidence="1">Os04g0425800 protein</fullName>
    </submittedName>
</protein>
<dbReference type="InParanoid" id="A0A0P0WAR2"/>
<reference evidence="1 2" key="3">
    <citation type="journal article" date="2013" name="Rice">
        <title>Improvement of the Oryza sativa Nipponbare reference genome using next generation sequence and optical map data.</title>
        <authorList>
            <person name="Kawahara Y."/>
            <person name="de la Bastide M."/>
            <person name="Hamilton J.P."/>
            <person name="Kanamori H."/>
            <person name="McCombie W.R."/>
            <person name="Ouyang S."/>
            <person name="Schwartz D.C."/>
            <person name="Tanaka T."/>
            <person name="Wu J."/>
            <person name="Zhou S."/>
            <person name="Childs K.L."/>
            <person name="Davidson R.M."/>
            <person name="Lin H."/>
            <person name="Quesada-Ocampo L."/>
            <person name="Vaillancourt B."/>
            <person name="Sakai H."/>
            <person name="Lee S.S."/>
            <person name="Kim J."/>
            <person name="Numa H."/>
            <person name="Itoh T."/>
            <person name="Buell C.R."/>
            <person name="Matsumoto T."/>
        </authorList>
    </citation>
    <scope>NUCLEOTIDE SEQUENCE [LARGE SCALE GENOMIC DNA]</scope>
    <source>
        <strain evidence="2">cv. Nipponbare</strain>
    </source>
</reference>
<sequence length="92" mass="9530">MSPSSLSMAMQRSLADVKPVIGSVEPIFDEEHSVASFLSNIMKGGSILDTEDLSFTPDLGTSGTPAGSSCSRIGAVEFETIASEVTGSSNEE</sequence>
<dbReference type="EMBL" id="AP014960">
    <property type="protein sequence ID" value="BAS89229.1"/>
    <property type="molecule type" value="Genomic_DNA"/>
</dbReference>
<organism evidence="1 2">
    <name type="scientific">Oryza sativa subsp. japonica</name>
    <name type="common">Rice</name>
    <dbReference type="NCBI Taxonomy" id="39947"/>
    <lineage>
        <taxon>Eukaryota</taxon>
        <taxon>Viridiplantae</taxon>
        <taxon>Streptophyta</taxon>
        <taxon>Embryophyta</taxon>
        <taxon>Tracheophyta</taxon>
        <taxon>Spermatophyta</taxon>
        <taxon>Magnoliopsida</taxon>
        <taxon>Liliopsida</taxon>
        <taxon>Poales</taxon>
        <taxon>Poaceae</taxon>
        <taxon>BOP clade</taxon>
        <taxon>Oryzoideae</taxon>
        <taxon>Oryzeae</taxon>
        <taxon>Oryzinae</taxon>
        <taxon>Oryza</taxon>
        <taxon>Oryza sativa</taxon>
    </lineage>
</organism>
<proteinExistence type="predicted"/>
<evidence type="ECO:0000313" key="2">
    <source>
        <dbReference type="Proteomes" id="UP000059680"/>
    </source>
</evidence>
<reference evidence="2" key="1">
    <citation type="journal article" date="2005" name="Nature">
        <title>The map-based sequence of the rice genome.</title>
        <authorList>
            <consortium name="International rice genome sequencing project (IRGSP)"/>
            <person name="Matsumoto T."/>
            <person name="Wu J."/>
            <person name="Kanamori H."/>
            <person name="Katayose Y."/>
            <person name="Fujisawa M."/>
            <person name="Namiki N."/>
            <person name="Mizuno H."/>
            <person name="Yamamoto K."/>
            <person name="Antonio B.A."/>
            <person name="Baba T."/>
            <person name="Sakata K."/>
            <person name="Nagamura Y."/>
            <person name="Aoki H."/>
            <person name="Arikawa K."/>
            <person name="Arita K."/>
            <person name="Bito T."/>
            <person name="Chiden Y."/>
            <person name="Fujitsuka N."/>
            <person name="Fukunaka R."/>
            <person name="Hamada M."/>
            <person name="Harada C."/>
            <person name="Hayashi A."/>
            <person name="Hijishita S."/>
            <person name="Honda M."/>
            <person name="Hosokawa S."/>
            <person name="Ichikawa Y."/>
            <person name="Idonuma A."/>
            <person name="Iijima M."/>
            <person name="Ikeda M."/>
            <person name="Ikeno M."/>
            <person name="Ito K."/>
            <person name="Ito S."/>
            <person name="Ito T."/>
            <person name="Ito Y."/>
            <person name="Ito Y."/>
            <person name="Iwabuchi A."/>
            <person name="Kamiya K."/>
            <person name="Karasawa W."/>
            <person name="Kurita K."/>
            <person name="Katagiri S."/>
            <person name="Kikuta A."/>
            <person name="Kobayashi H."/>
            <person name="Kobayashi N."/>
            <person name="Machita K."/>
            <person name="Maehara T."/>
            <person name="Masukawa M."/>
            <person name="Mizubayashi T."/>
            <person name="Mukai Y."/>
            <person name="Nagasaki H."/>
            <person name="Nagata Y."/>
            <person name="Naito S."/>
            <person name="Nakashima M."/>
            <person name="Nakama Y."/>
            <person name="Nakamichi Y."/>
            <person name="Nakamura M."/>
            <person name="Meguro A."/>
            <person name="Negishi M."/>
            <person name="Ohta I."/>
            <person name="Ohta T."/>
            <person name="Okamoto M."/>
            <person name="Ono N."/>
            <person name="Saji S."/>
            <person name="Sakaguchi M."/>
            <person name="Sakai K."/>
            <person name="Shibata M."/>
            <person name="Shimokawa T."/>
            <person name="Song J."/>
            <person name="Takazaki Y."/>
            <person name="Terasawa K."/>
            <person name="Tsugane M."/>
            <person name="Tsuji K."/>
            <person name="Ueda S."/>
            <person name="Waki K."/>
            <person name="Yamagata H."/>
            <person name="Yamamoto M."/>
            <person name="Yamamoto S."/>
            <person name="Yamane H."/>
            <person name="Yoshiki S."/>
            <person name="Yoshihara R."/>
            <person name="Yukawa K."/>
            <person name="Zhong H."/>
            <person name="Yano M."/>
            <person name="Yuan Q."/>
            <person name="Ouyang S."/>
            <person name="Liu J."/>
            <person name="Jones K.M."/>
            <person name="Gansberger K."/>
            <person name="Moffat K."/>
            <person name="Hill J."/>
            <person name="Bera J."/>
            <person name="Fadrosh D."/>
            <person name="Jin S."/>
            <person name="Johri S."/>
            <person name="Kim M."/>
            <person name="Overton L."/>
            <person name="Reardon M."/>
            <person name="Tsitrin T."/>
            <person name="Vuong H."/>
            <person name="Weaver B."/>
            <person name="Ciecko A."/>
            <person name="Tallon L."/>
            <person name="Jackson J."/>
            <person name="Pai G."/>
            <person name="Aken S.V."/>
            <person name="Utterback T."/>
            <person name="Reidmuller S."/>
            <person name="Feldblyum T."/>
            <person name="Hsiao J."/>
            <person name="Zismann V."/>
            <person name="Iobst S."/>
            <person name="de Vazeille A.R."/>
            <person name="Buell C.R."/>
            <person name="Ying K."/>
            <person name="Li Y."/>
            <person name="Lu T."/>
            <person name="Huang Y."/>
            <person name="Zhao Q."/>
            <person name="Feng Q."/>
            <person name="Zhang L."/>
            <person name="Zhu J."/>
            <person name="Weng Q."/>
            <person name="Mu J."/>
            <person name="Lu Y."/>
            <person name="Fan D."/>
            <person name="Liu Y."/>
            <person name="Guan J."/>
            <person name="Zhang Y."/>
            <person name="Yu S."/>
            <person name="Liu X."/>
            <person name="Zhang Y."/>
            <person name="Hong G."/>
            <person name="Han B."/>
            <person name="Choisne N."/>
            <person name="Demange N."/>
            <person name="Orjeda G."/>
            <person name="Samain S."/>
            <person name="Cattolico L."/>
            <person name="Pelletier E."/>
            <person name="Couloux A."/>
            <person name="Segurens B."/>
            <person name="Wincker P."/>
            <person name="D'Hont A."/>
            <person name="Scarpelli C."/>
            <person name="Weissenbach J."/>
            <person name="Salanoubat M."/>
            <person name="Quetier F."/>
            <person name="Yu Y."/>
            <person name="Kim H.R."/>
            <person name="Rambo T."/>
            <person name="Currie J."/>
            <person name="Collura K."/>
            <person name="Luo M."/>
            <person name="Yang T."/>
            <person name="Ammiraju J.S.S."/>
            <person name="Engler F."/>
            <person name="Soderlund C."/>
            <person name="Wing R.A."/>
            <person name="Palmer L.E."/>
            <person name="de la Bastide M."/>
            <person name="Spiegel L."/>
            <person name="Nascimento L."/>
            <person name="Zutavern T."/>
            <person name="O'Shaughnessy A."/>
            <person name="Dike S."/>
            <person name="Dedhia N."/>
            <person name="Preston R."/>
            <person name="Balija V."/>
            <person name="McCombie W.R."/>
            <person name="Chow T."/>
            <person name="Chen H."/>
            <person name="Chung M."/>
            <person name="Chen C."/>
            <person name="Shaw J."/>
            <person name="Wu H."/>
            <person name="Hsiao K."/>
            <person name="Chao Y."/>
            <person name="Chu M."/>
            <person name="Cheng C."/>
            <person name="Hour A."/>
            <person name="Lee P."/>
            <person name="Lin S."/>
            <person name="Lin Y."/>
            <person name="Liou J."/>
            <person name="Liu S."/>
            <person name="Hsing Y."/>
            <person name="Raghuvanshi S."/>
            <person name="Mohanty A."/>
            <person name="Bharti A.K."/>
            <person name="Gaur A."/>
            <person name="Gupta V."/>
            <person name="Kumar D."/>
            <person name="Ravi V."/>
            <person name="Vij S."/>
            <person name="Kapur A."/>
            <person name="Khurana P."/>
            <person name="Khurana P."/>
            <person name="Khurana J.P."/>
            <person name="Tyagi A.K."/>
            <person name="Gaikwad K."/>
            <person name="Singh A."/>
            <person name="Dalal V."/>
            <person name="Srivastava S."/>
            <person name="Dixit A."/>
            <person name="Pal A.K."/>
            <person name="Ghazi I.A."/>
            <person name="Yadav M."/>
            <person name="Pandit A."/>
            <person name="Bhargava A."/>
            <person name="Sureshbabu K."/>
            <person name="Batra K."/>
            <person name="Sharma T.R."/>
            <person name="Mohapatra T."/>
            <person name="Singh N.K."/>
            <person name="Messing J."/>
            <person name="Nelson A.B."/>
            <person name="Fuks G."/>
            <person name="Kavchok S."/>
            <person name="Keizer G."/>
            <person name="Linton E."/>
            <person name="Llaca V."/>
            <person name="Song R."/>
            <person name="Tanyolac B."/>
            <person name="Young S."/>
            <person name="Ho-Il K."/>
            <person name="Hahn J.H."/>
            <person name="Sangsakoo G."/>
            <person name="Vanavichit A."/>
            <person name="de Mattos Luiz.A.T."/>
            <person name="Zimmer P.D."/>
            <person name="Malone G."/>
            <person name="Dellagostin O."/>
            <person name="de Oliveira A.C."/>
            <person name="Bevan M."/>
            <person name="Bancroft I."/>
            <person name="Minx P."/>
            <person name="Cordum H."/>
            <person name="Wilson R."/>
            <person name="Cheng Z."/>
            <person name="Jin W."/>
            <person name="Jiang J."/>
            <person name="Leong S.A."/>
            <person name="Iwama H."/>
            <person name="Gojobori T."/>
            <person name="Itoh T."/>
            <person name="Niimura Y."/>
            <person name="Fujii Y."/>
            <person name="Habara T."/>
            <person name="Sakai H."/>
            <person name="Sato Y."/>
            <person name="Wilson G."/>
            <person name="Kumar K."/>
            <person name="McCouch S."/>
            <person name="Juretic N."/>
            <person name="Hoen D."/>
            <person name="Wright S."/>
            <person name="Bruskiewich R."/>
            <person name="Bureau T."/>
            <person name="Miyao A."/>
            <person name="Hirochika H."/>
            <person name="Nishikawa T."/>
            <person name="Kadowaki K."/>
            <person name="Sugiura M."/>
            <person name="Burr B."/>
            <person name="Sasaki T."/>
        </authorList>
    </citation>
    <scope>NUCLEOTIDE SEQUENCE [LARGE SCALE GENOMIC DNA]</scope>
    <source>
        <strain evidence="2">cv. Nipponbare</strain>
    </source>
</reference>
<keyword evidence="2" id="KW-1185">Reference proteome</keyword>
<dbReference type="Gramene" id="Os04t0425800-00">
    <property type="protein sequence ID" value="Os04t0425800-00"/>
    <property type="gene ID" value="Os04g0425800"/>
</dbReference>
<reference evidence="1 2" key="2">
    <citation type="journal article" date="2013" name="Plant Cell Physiol.">
        <title>Rice Annotation Project Database (RAP-DB): an integrative and interactive database for rice genomics.</title>
        <authorList>
            <person name="Sakai H."/>
            <person name="Lee S.S."/>
            <person name="Tanaka T."/>
            <person name="Numa H."/>
            <person name="Kim J."/>
            <person name="Kawahara Y."/>
            <person name="Wakimoto H."/>
            <person name="Yang C.C."/>
            <person name="Iwamoto M."/>
            <person name="Abe T."/>
            <person name="Yamada Y."/>
            <person name="Muto A."/>
            <person name="Inokuchi H."/>
            <person name="Ikemura T."/>
            <person name="Matsumoto T."/>
            <person name="Sasaki T."/>
            <person name="Itoh T."/>
        </authorList>
    </citation>
    <scope>NUCLEOTIDE SEQUENCE [LARGE SCALE GENOMIC DNA]</scope>
    <source>
        <strain evidence="2">cv. Nipponbare</strain>
    </source>
</reference>
<gene>
    <name evidence="1" type="ordered locus">Os04g0425800</name>
    <name evidence="1" type="ORF">OSNPB_040425800</name>
</gene>
<dbReference type="AlphaFoldDB" id="A0A0P0WAR2"/>
<name>A0A0P0WAR2_ORYSJ</name>
<dbReference type="Proteomes" id="UP000059680">
    <property type="component" value="Chromosome 4"/>
</dbReference>